<dbReference type="PANTHER" id="PTHR42934">
    <property type="entry name" value="GLYCOLATE OXIDASE SUBUNIT GLCD"/>
    <property type="match status" value="1"/>
</dbReference>
<dbReference type="InterPro" id="IPR016171">
    <property type="entry name" value="Vanillyl_alc_oxidase_C-sub2"/>
</dbReference>
<gene>
    <name evidence="6" type="ORF">S01H4_09862</name>
</gene>
<evidence type="ECO:0000256" key="4">
    <source>
        <dbReference type="ARBA" id="ARBA00023002"/>
    </source>
</evidence>
<evidence type="ECO:0000313" key="6">
    <source>
        <dbReference type="EMBL" id="GAG59577.1"/>
    </source>
</evidence>
<dbReference type="InterPro" id="IPR016166">
    <property type="entry name" value="FAD-bd_PCMH"/>
</dbReference>
<dbReference type="SUPFAM" id="SSF56176">
    <property type="entry name" value="FAD-binding/transporter-associated domain-like"/>
    <property type="match status" value="1"/>
</dbReference>
<keyword evidence="3" id="KW-0274">FAD</keyword>
<dbReference type="PROSITE" id="PS51387">
    <property type="entry name" value="FAD_PCMH"/>
    <property type="match status" value="1"/>
</dbReference>
<dbReference type="InterPro" id="IPR016169">
    <property type="entry name" value="FAD-bd_PCMH_sub2"/>
</dbReference>
<comment type="cofactor">
    <cofactor evidence="1">
        <name>FAD</name>
        <dbReference type="ChEBI" id="CHEBI:57692"/>
    </cofactor>
</comment>
<dbReference type="GO" id="GO:0071949">
    <property type="term" value="F:FAD binding"/>
    <property type="evidence" value="ECO:0007669"/>
    <property type="project" value="InterPro"/>
</dbReference>
<dbReference type="Gene3D" id="3.30.465.10">
    <property type="match status" value="1"/>
</dbReference>
<evidence type="ECO:0000259" key="5">
    <source>
        <dbReference type="PROSITE" id="PS51387"/>
    </source>
</evidence>
<feature type="non-terminal residue" evidence="6">
    <location>
        <position position="1"/>
    </location>
</feature>
<comment type="caution">
    <text evidence="6">The sequence shown here is derived from an EMBL/GenBank/DDBJ whole genome shotgun (WGS) entry which is preliminary data.</text>
</comment>
<evidence type="ECO:0000256" key="2">
    <source>
        <dbReference type="ARBA" id="ARBA00022630"/>
    </source>
</evidence>
<evidence type="ECO:0000256" key="1">
    <source>
        <dbReference type="ARBA" id="ARBA00001974"/>
    </source>
</evidence>
<dbReference type="Gene3D" id="3.30.70.2190">
    <property type="match status" value="1"/>
</dbReference>
<proteinExistence type="predicted"/>
<dbReference type="InterPro" id="IPR036318">
    <property type="entry name" value="FAD-bd_PCMH-like_sf"/>
</dbReference>
<dbReference type="Gene3D" id="1.10.45.10">
    <property type="entry name" value="Vanillyl-alcohol Oxidase, Chain A, domain 4"/>
    <property type="match status" value="1"/>
</dbReference>
<organism evidence="6">
    <name type="scientific">marine sediment metagenome</name>
    <dbReference type="NCBI Taxonomy" id="412755"/>
    <lineage>
        <taxon>unclassified sequences</taxon>
        <taxon>metagenomes</taxon>
        <taxon>ecological metagenomes</taxon>
    </lineage>
</organism>
<dbReference type="SUPFAM" id="SSF55103">
    <property type="entry name" value="FAD-linked oxidases, C-terminal domain"/>
    <property type="match status" value="1"/>
</dbReference>
<dbReference type="InterPro" id="IPR016164">
    <property type="entry name" value="FAD-linked_Oxase-like_C"/>
</dbReference>
<dbReference type="Gene3D" id="3.30.70.2740">
    <property type="match status" value="1"/>
</dbReference>
<feature type="domain" description="FAD-binding PCMH-type" evidence="5">
    <location>
        <begin position="1"/>
        <end position="85"/>
    </location>
</feature>
<name>X0ZNF0_9ZZZZ</name>
<reference evidence="6" key="1">
    <citation type="journal article" date="2014" name="Front. Microbiol.">
        <title>High frequency of phylogenetically diverse reductive dehalogenase-homologous genes in deep subseafloor sedimentary metagenomes.</title>
        <authorList>
            <person name="Kawai M."/>
            <person name="Futagami T."/>
            <person name="Toyoda A."/>
            <person name="Takaki Y."/>
            <person name="Nishi S."/>
            <person name="Hori S."/>
            <person name="Arai W."/>
            <person name="Tsubouchi T."/>
            <person name="Morono Y."/>
            <person name="Uchiyama I."/>
            <person name="Ito T."/>
            <person name="Fujiyama A."/>
            <person name="Inagaki F."/>
            <person name="Takami H."/>
        </authorList>
    </citation>
    <scope>NUCLEOTIDE SEQUENCE</scope>
    <source>
        <strain evidence="6">Expedition CK06-06</strain>
    </source>
</reference>
<dbReference type="AlphaFoldDB" id="X0ZNF0"/>
<keyword evidence="2" id="KW-0285">Flavoprotein</keyword>
<dbReference type="EMBL" id="BART01003655">
    <property type="protein sequence ID" value="GAG59577.1"/>
    <property type="molecule type" value="Genomic_DNA"/>
</dbReference>
<protein>
    <recommendedName>
        <fullName evidence="5">FAD-binding PCMH-type domain-containing protein</fullName>
    </recommendedName>
</protein>
<evidence type="ECO:0000256" key="3">
    <source>
        <dbReference type="ARBA" id="ARBA00022827"/>
    </source>
</evidence>
<dbReference type="InterPro" id="IPR051914">
    <property type="entry name" value="FAD-linked_OxidoTrans_Type4"/>
</dbReference>
<dbReference type="PANTHER" id="PTHR42934:SF2">
    <property type="entry name" value="GLYCOLATE OXIDASE SUBUNIT GLCD"/>
    <property type="match status" value="1"/>
</dbReference>
<dbReference type="FunFam" id="1.10.45.10:FF:000001">
    <property type="entry name" value="D-lactate dehydrogenase mitochondrial"/>
    <property type="match status" value="1"/>
</dbReference>
<dbReference type="GO" id="GO:0016491">
    <property type="term" value="F:oxidoreductase activity"/>
    <property type="evidence" value="ECO:0007669"/>
    <property type="project" value="UniProtKB-KW"/>
</dbReference>
<dbReference type="InterPro" id="IPR006094">
    <property type="entry name" value="Oxid_FAD_bind_N"/>
</dbReference>
<dbReference type="Pfam" id="PF01565">
    <property type="entry name" value="FAD_binding_4"/>
    <property type="match status" value="1"/>
</dbReference>
<dbReference type="Pfam" id="PF02913">
    <property type="entry name" value="FAD-oxidase_C"/>
    <property type="match status" value="1"/>
</dbReference>
<keyword evidence="4" id="KW-0560">Oxidoreductase</keyword>
<accession>X0ZNF0</accession>
<dbReference type="InterPro" id="IPR004113">
    <property type="entry name" value="FAD-bd_oxidored_4_C"/>
</dbReference>
<sequence length="332" mass="36625">DPASLDSCSIGGNVAECAGGPRAVKYGVTKDYVCGLEAVLPSGQVIQLGGKLVKNVTGYDLIGLLIGSEGTLAIITKIILRLIPLPRVTIDLLVAFNEFQGAADTVSAIIKRQILPTSIEFMEQDSLLACEKYLKKELPLREAAAFLLIKLDGNRKEDVEALCETVGEVCFEHDAIDVLVADDRPTQEKLWEARRVIIEALKERSPVNHMEDIVVPRARINDFLRKIKKLQERYEYPIICFGHSGDGNVHVNILKEDYPEDKWKETIPKISGEIFDIALALGGQITGEHGVGATRSKYLKKAVGPKMLELFRGIKQLFDPNNILNPGKILPD</sequence>